<name>W0DJM4_9GAMM</name>
<dbReference type="EMBL" id="CP007029">
    <property type="protein sequence ID" value="AHE97447.1"/>
    <property type="molecule type" value="Genomic_DNA"/>
</dbReference>
<keyword evidence="2" id="KW-1185">Reference proteome</keyword>
<reference evidence="1 2" key="1">
    <citation type="submission" date="2013-12" db="EMBL/GenBank/DDBJ databases">
        <authorList>
            <consortium name="DOE Joint Genome Institute"/>
            <person name="Muyzer G."/>
            <person name="Huntemann M."/>
            <person name="Han J."/>
            <person name="Chen A."/>
            <person name="Kyrpides N."/>
            <person name="Mavromatis K."/>
            <person name="Markowitz V."/>
            <person name="Palaniappan K."/>
            <person name="Ivanova N."/>
            <person name="Schaumberg A."/>
            <person name="Pati A."/>
            <person name="Liolios K."/>
            <person name="Nordberg H.P."/>
            <person name="Cantor M.N."/>
            <person name="Hua S.X."/>
            <person name="Woyke T."/>
        </authorList>
    </citation>
    <scope>NUCLEOTIDE SEQUENCE [LARGE SCALE GENOMIC DNA]</scope>
    <source>
        <strain evidence="1 2">ARh 1</strain>
    </source>
</reference>
<organism evidence="1 2">
    <name type="scientific">Thioalkalivibrio paradoxus ARh 1</name>
    <dbReference type="NCBI Taxonomy" id="713585"/>
    <lineage>
        <taxon>Bacteria</taxon>
        <taxon>Pseudomonadati</taxon>
        <taxon>Pseudomonadota</taxon>
        <taxon>Gammaproteobacteria</taxon>
        <taxon>Chromatiales</taxon>
        <taxon>Ectothiorhodospiraceae</taxon>
        <taxon>Thioalkalivibrio</taxon>
    </lineage>
</organism>
<gene>
    <name evidence="1" type="ORF">THITH_03265</name>
</gene>
<accession>W0DJM4</accession>
<protein>
    <submittedName>
        <fullName evidence="1">Tat pathway signal protein</fullName>
    </submittedName>
</protein>
<sequence>MSVQLNKLETDNDSCRAYLVLENRSPAAFESLRLDMVIFDGDGVIARRLAVDAAPLPAGKTSVRVFPIAGLACADIGRLLLNDVIACQDASGERRDCLEQMATDSIAGVPFIK</sequence>
<evidence type="ECO:0000313" key="1">
    <source>
        <dbReference type="EMBL" id="AHE97447.1"/>
    </source>
</evidence>
<proteinExistence type="predicted"/>
<dbReference type="HOGENOM" id="CLU_133199_0_0_6"/>
<dbReference type="Proteomes" id="UP000005289">
    <property type="component" value="Chromosome"/>
</dbReference>
<evidence type="ECO:0000313" key="2">
    <source>
        <dbReference type="Proteomes" id="UP000005289"/>
    </source>
</evidence>
<dbReference type="KEGG" id="tti:THITH_03265"/>
<dbReference type="STRING" id="713585.THITH_03265"/>
<dbReference type="AlphaFoldDB" id="W0DJM4"/>